<dbReference type="SUPFAM" id="SSF55073">
    <property type="entry name" value="Nucleotide cyclase"/>
    <property type="match status" value="1"/>
</dbReference>
<dbReference type="SMART" id="SM00091">
    <property type="entry name" value="PAS"/>
    <property type="match status" value="1"/>
</dbReference>
<dbReference type="RefSeq" id="WP_204706255.1">
    <property type="nucleotide sequence ID" value="NZ_JBHSZV010000004.1"/>
</dbReference>
<comment type="caution">
    <text evidence="2">The sequence shown here is derived from an EMBL/GenBank/DDBJ whole genome shotgun (WGS) entry which is preliminary data.</text>
</comment>
<dbReference type="Gene3D" id="3.30.450.20">
    <property type="entry name" value="PAS domain"/>
    <property type="match status" value="1"/>
</dbReference>
<dbReference type="InterPro" id="IPR035965">
    <property type="entry name" value="PAS-like_dom_sf"/>
</dbReference>
<dbReference type="InterPro" id="IPR000014">
    <property type="entry name" value="PAS"/>
</dbReference>
<proteinExistence type="predicted"/>
<gene>
    <name evidence="2" type="ORF">ACFQIC_00600</name>
</gene>
<dbReference type="Pfam" id="PF08448">
    <property type="entry name" value="PAS_4"/>
    <property type="match status" value="1"/>
</dbReference>
<evidence type="ECO:0000313" key="3">
    <source>
        <dbReference type="Proteomes" id="UP001596410"/>
    </source>
</evidence>
<dbReference type="SUPFAM" id="SSF55785">
    <property type="entry name" value="PYP-like sensor domain (PAS domain)"/>
    <property type="match status" value="1"/>
</dbReference>
<dbReference type="GO" id="GO:0052621">
    <property type="term" value="F:diguanylate cyclase activity"/>
    <property type="evidence" value="ECO:0007669"/>
    <property type="project" value="UniProtKB-EC"/>
</dbReference>
<evidence type="ECO:0000259" key="1">
    <source>
        <dbReference type="PROSITE" id="PS50887"/>
    </source>
</evidence>
<protein>
    <submittedName>
        <fullName evidence="2">Diguanylate cyclase domain-containing protein</fullName>
        <ecNumber evidence="2">2.7.7.65</ecNumber>
    </submittedName>
</protein>
<dbReference type="PANTHER" id="PTHR44757">
    <property type="entry name" value="DIGUANYLATE CYCLASE DGCP"/>
    <property type="match status" value="1"/>
</dbReference>
<dbReference type="CDD" id="cd00130">
    <property type="entry name" value="PAS"/>
    <property type="match status" value="1"/>
</dbReference>
<accession>A0ABW2EHB7</accession>
<sequence>MHKILETKEKVELLEALLDSNVDALLAYWDNDKTCRFANNAYLDWFNRTKEEMIGITMKELLGPLYSSNLPYIENALKGETQEFEREIDDPKGGRSRHSLATYIPHIIDGKVQGMIVHVADVTQMKLLEEQMKDTIKKTEFLANHDALTELPNRLQLEVRMQKAFEQAKKNRCLLSVITLDMDKFKSVNDTFGHHEGDLLLKEIARRLKEVIGEHDSATRIGGDEFVLLLTKVNSFSNMEKRIQHLIKVLHTTYRCQNGTIINPTFSLGIAVYPHDGQNPEELLIHSDHALYTVKRKNGQGYHYYSERNLS</sequence>
<name>A0ABW2EHB7_9BACI</name>
<dbReference type="NCBIfam" id="TIGR00229">
    <property type="entry name" value="sensory_box"/>
    <property type="match status" value="1"/>
</dbReference>
<dbReference type="InterPro" id="IPR029787">
    <property type="entry name" value="Nucleotide_cyclase"/>
</dbReference>
<dbReference type="PANTHER" id="PTHR44757:SF2">
    <property type="entry name" value="BIOFILM ARCHITECTURE MAINTENANCE PROTEIN MBAA"/>
    <property type="match status" value="1"/>
</dbReference>
<dbReference type="PROSITE" id="PS50887">
    <property type="entry name" value="GGDEF"/>
    <property type="match status" value="1"/>
</dbReference>
<organism evidence="2 3">
    <name type="scientific">Halobacillus seohaensis</name>
    <dbReference type="NCBI Taxonomy" id="447421"/>
    <lineage>
        <taxon>Bacteria</taxon>
        <taxon>Bacillati</taxon>
        <taxon>Bacillota</taxon>
        <taxon>Bacilli</taxon>
        <taxon>Bacillales</taxon>
        <taxon>Bacillaceae</taxon>
        <taxon>Halobacillus</taxon>
    </lineage>
</organism>
<keyword evidence="2" id="KW-0548">Nucleotidyltransferase</keyword>
<keyword evidence="3" id="KW-1185">Reference proteome</keyword>
<dbReference type="Gene3D" id="3.30.70.270">
    <property type="match status" value="1"/>
</dbReference>
<dbReference type="SMART" id="SM00267">
    <property type="entry name" value="GGDEF"/>
    <property type="match status" value="1"/>
</dbReference>
<dbReference type="EMBL" id="JBHSZV010000004">
    <property type="protein sequence ID" value="MFC7060369.1"/>
    <property type="molecule type" value="Genomic_DNA"/>
</dbReference>
<dbReference type="CDD" id="cd01949">
    <property type="entry name" value="GGDEF"/>
    <property type="match status" value="1"/>
</dbReference>
<dbReference type="InterPro" id="IPR000160">
    <property type="entry name" value="GGDEF_dom"/>
</dbReference>
<dbReference type="Proteomes" id="UP001596410">
    <property type="component" value="Unassembled WGS sequence"/>
</dbReference>
<dbReference type="EC" id="2.7.7.65" evidence="2"/>
<reference evidence="3" key="1">
    <citation type="journal article" date="2019" name="Int. J. Syst. Evol. Microbiol.">
        <title>The Global Catalogue of Microorganisms (GCM) 10K type strain sequencing project: providing services to taxonomists for standard genome sequencing and annotation.</title>
        <authorList>
            <consortium name="The Broad Institute Genomics Platform"/>
            <consortium name="The Broad Institute Genome Sequencing Center for Infectious Disease"/>
            <person name="Wu L."/>
            <person name="Ma J."/>
        </authorList>
    </citation>
    <scope>NUCLEOTIDE SEQUENCE [LARGE SCALE GENOMIC DNA]</scope>
    <source>
        <strain evidence="3">CGMCC 4.1621</strain>
    </source>
</reference>
<dbReference type="Pfam" id="PF00990">
    <property type="entry name" value="GGDEF"/>
    <property type="match status" value="1"/>
</dbReference>
<evidence type="ECO:0000313" key="2">
    <source>
        <dbReference type="EMBL" id="MFC7060369.1"/>
    </source>
</evidence>
<dbReference type="InterPro" id="IPR052155">
    <property type="entry name" value="Biofilm_reg_signaling"/>
</dbReference>
<dbReference type="InterPro" id="IPR043128">
    <property type="entry name" value="Rev_trsase/Diguanyl_cyclase"/>
</dbReference>
<feature type="domain" description="GGDEF" evidence="1">
    <location>
        <begin position="173"/>
        <end position="307"/>
    </location>
</feature>
<dbReference type="InterPro" id="IPR013656">
    <property type="entry name" value="PAS_4"/>
</dbReference>
<dbReference type="NCBIfam" id="TIGR00254">
    <property type="entry name" value="GGDEF"/>
    <property type="match status" value="1"/>
</dbReference>
<keyword evidence="2" id="KW-0808">Transferase</keyword>